<feature type="domain" description="EGF-like" evidence="21">
    <location>
        <begin position="431"/>
        <end position="466"/>
    </location>
</feature>
<feature type="disulfide bond" evidence="15">
    <location>
        <begin position="343"/>
        <end position="352"/>
    </location>
</feature>
<evidence type="ECO:0000256" key="19">
    <source>
        <dbReference type="SAM" id="Phobius"/>
    </source>
</evidence>
<evidence type="ECO:0000256" key="18">
    <source>
        <dbReference type="SAM" id="MobiDB-lite"/>
    </source>
</evidence>
<evidence type="ECO:0000256" key="17">
    <source>
        <dbReference type="RuleBase" id="RU280815"/>
    </source>
</evidence>
<evidence type="ECO:0000256" key="7">
    <source>
        <dbReference type="ARBA" id="ARBA00022782"/>
    </source>
</evidence>
<evidence type="ECO:0000256" key="5">
    <source>
        <dbReference type="ARBA" id="ARBA00022729"/>
    </source>
</evidence>
<keyword evidence="6 17" id="KW-0677">Repeat</keyword>
<feature type="domain" description="EGF-like" evidence="21">
    <location>
        <begin position="277"/>
        <end position="315"/>
    </location>
</feature>
<evidence type="ECO:0000256" key="6">
    <source>
        <dbReference type="ARBA" id="ARBA00022737"/>
    </source>
</evidence>
<evidence type="ECO:0000256" key="12">
    <source>
        <dbReference type="ARBA" id="ARBA00023136"/>
    </source>
</evidence>
<feature type="disulfide bond" evidence="15">
    <location>
        <begin position="456"/>
        <end position="465"/>
    </location>
</feature>
<dbReference type="Gene3D" id="2.10.25.140">
    <property type="match status" value="1"/>
</dbReference>
<keyword evidence="8" id="KW-0106">Calcium</keyword>
<keyword evidence="12 17" id="KW-0472">Membrane</keyword>
<feature type="disulfide bond" evidence="16">
    <location>
        <begin position="169"/>
        <end position="178"/>
    </location>
</feature>
<dbReference type="Pfam" id="PF01414">
    <property type="entry name" value="DSL"/>
    <property type="match status" value="1"/>
</dbReference>
<keyword evidence="2 17" id="KW-0217">Developmental protein</keyword>
<dbReference type="FunFam" id="2.10.25.10:FF:000061">
    <property type="entry name" value="Delta-like protein"/>
    <property type="match status" value="1"/>
</dbReference>
<dbReference type="FunFam" id="2.10.25.140:FF:000001">
    <property type="entry name" value="Delta-like protein"/>
    <property type="match status" value="1"/>
</dbReference>
<dbReference type="SMART" id="SM00051">
    <property type="entry name" value="DSL"/>
    <property type="match status" value="1"/>
</dbReference>
<feature type="region of interest" description="Disordered" evidence="18">
    <location>
        <begin position="1074"/>
        <end position="1141"/>
    </location>
</feature>
<comment type="subcellular location">
    <subcellularLocation>
        <location evidence="1 17">Membrane</location>
        <topology evidence="1 17">Single-pass type I membrane protein</topology>
    </subcellularLocation>
</comment>
<dbReference type="FunFam" id="2.10.25.10:FF:000123">
    <property type="entry name" value="Crumbs homolog 1 (Drosophila)"/>
    <property type="match status" value="1"/>
</dbReference>
<dbReference type="InterPro" id="IPR000152">
    <property type="entry name" value="EGF-type_Asp/Asn_hydroxyl_site"/>
</dbReference>
<dbReference type="FunFam" id="2.10.25.10:FF:000148">
    <property type="entry name" value="Delta-like protein"/>
    <property type="match status" value="1"/>
</dbReference>
<dbReference type="InterPro" id="IPR001007">
    <property type="entry name" value="VWF_dom"/>
</dbReference>
<dbReference type="FunFam" id="2.10.25.10:FF:000472">
    <property type="entry name" value="Uncharacterized protein, isoform A"/>
    <property type="match status" value="1"/>
</dbReference>
<feature type="disulfide bond" evidence="15">
    <location>
        <begin position="473"/>
        <end position="483"/>
    </location>
</feature>
<dbReference type="PRINTS" id="PR02059">
    <property type="entry name" value="JAGGEDFAMILY"/>
</dbReference>
<dbReference type="FunFam" id="2.10.25.10:FF:000321">
    <property type="entry name" value="Protein delta homolog 1"/>
    <property type="match status" value="1"/>
</dbReference>
<proteinExistence type="predicted"/>
<evidence type="ECO:0000256" key="10">
    <source>
        <dbReference type="ARBA" id="ARBA00022976"/>
    </source>
</evidence>
<keyword evidence="24" id="KW-1185">Reference proteome</keyword>
<evidence type="ECO:0000256" key="4">
    <source>
        <dbReference type="ARBA" id="ARBA00022692"/>
    </source>
</evidence>
<feature type="disulfide bond" evidence="16">
    <location>
        <begin position="202"/>
        <end position="211"/>
    </location>
</feature>
<feature type="domain" description="EGF-like" evidence="21">
    <location>
        <begin position="509"/>
        <end position="548"/>
    </location>
</feature>
<evidence type="ECO:0000259" key="21">
    <source>
        <dbReference type="PROSITE" id="PS50026"/>
    </source>
</evidence>
<feature type="signal peptide" evidence="20">
    <location>
        <begin position="1"/>
        <end position="19"/>
    </location>
</feature>
<organism evidence="23 24">
    <name type="scientific">Pinctada imbricata</name>
    <name type="common">Atlantic pearl-oyster</name>
    <name type="synonym">Pinctada martensii</name>
    <dbReference type="NCBI Taxonomy" id="66713"/>
    <lineage>
        <taxon>Eukaryota</taxon>
        <taxon>Metazoa</taxon>
        <taxon>Spiralia</taxon>
        <taxon>Lophotrochozoa</taxon>
        <taxon>Mollusca</taxon>
        <taxon>Bivalvia</taxon>
        <taxon>Autobranchia</taxon>
        <taxon>Pteriomorphia</taxon>
        <taxon>Pterioida</taxon>
        <taxon>Pterioidea</taxon>
        <taxon>Pteriidae</taxon>
        <taxon>Pinctada</taxon>
    </lineage>
</organism>
<evidence type="ECO:0000256" key="9">
    <source>
        <dbReference type="ARBA" id="ARBA00022843"/>
    </source>
</evidence>
<dbReference type="AlphaFoldDB" id="A0AA88XXN1"/>
<evidence type="ECO:0000313" key="23">
    <source>
        <dbReference type="EMBL" id="KAK3092241.1"/>
    </source>
</evidence>
<evidence type="ECO:0000256" key="14">
    <source>
        <dbReference type="ARBA" id="ARBA00023180"/>
    </source>
</evidence>
<dbReference type="PROSITE" id="PS00010">
    <property type="entry name" value="ASX_HYDROXYL"/>
    <property type="match status" value="11"/>
</dbReference>
<feature type="compositionally biased region" description="Basic and acidic residues" evidence="18">
    <location>
        <begin position="1102"/>
        <end position="1112"/>
    </location>
</feature>
<keyword evidence="3 15" id="KW-0245">EGF-like domain</keyword>
<feature type="disulfide bond" evidence="15">
    <location>
        <begin position="776"/>
        <end position="785"/>
    </location>
</feature>
<keyword evidence="14" id="KW-0325">Glycoprotein</keyword>
<evidence type="ECO:0000259" key="22">
    <source>
        <dbReference type="PROSITE" id="PS51051"/>
    </source>
</evidence>
<dbReference type="SMART" id="SM00181">
    <property type="entry name" value="EGF"/>
    <property type="match status" value="15"/>
</dbReference>
<feature type="chain" id="PRO_5041676277" description="Delta-like protein" evidence="20">
    <location>
        <begin position="20"/>
        <end position="1185"/>
    </location>
</feature>
<dbReference type="Pfam" id="PF07657">
    <property type="entry name" value="MNNL"/>
    <property type="match status" value="1"/>
</dbReference>
<feature type="domain" description="EGF-like" evidence="21">
    <location>
        <begin position="550"/>
        <end position="586"/>
    </location>
</feature>
<dbReference type="Gene3D" id="2.10.25.10">
    <property type="entry name" value="Laminin"/>
    <property type="match status" value="14"/>
</dbReference>
<dbReference type="PROSITE" id="PS00022">
    <property type="entry name" value="EGF_1"/>
    <property type="match status" value="14"/>
</dbReference>
<feature type="domain" description="EGF-like" evidence="21">
    <location>
        <begin position="473"/>
        <end position="504"/>
    </location>
</feature>
<dbReference type="PROSITE" id="PS01187">
    <property type="entry name" value="EGF_CA"/>
    <property type="match status" value="4"/>
</dbReference>
<dbReference type="CDD" id="cd00054">
    <property type="entry name" value="EGF_CA"/>
    <property type="match status" value="11"/>
</dbReference>
<evidence type="ECO:0000256" key="2">
    <source>
        <dbReference type="ARBA" id="ARBA00022473"/>
    </source>
</evidence>
<keyword evidence="9" id="KW-0832">Ubl conjugation</keyword>
<dbReference type="GO" id="GO:0030855">
    <property type="term" value="P:epithelial cell differentiation"/>
    <property type="evidence" value="ECO:0007669"/>
    <property type="project" value="UniProtKB-ARBA"/>
</dbReference>
<dbReference type="FunFam" id="2.10.25.10:FF:000613">
    <property type="entry name" value="Delta-like protein"/>
    <property type="match status" value="1"/>
</dbReference>
<feature type="disulfide bond" evidence="16">
    <location>
        <begin position="182"/>
        <end position="194"/>
    </location>
</feature>
<evidence type="ECO:0000256" key="8">
    <source>
        <dbReference type="ARBA" id="ARBA00022837"/>
    </source>
</evidence>
<dbReference type="InterPro" id="IPR000742">
    <property type="entry name" value="EGF"/>
</dbReference>
<feature type="disulfide bond" evidence="15">
    <location>
        <begin position="494"/>
        <end position="503"/>
    </location>
</feature>
<feature type="domain" description="EGF-like" evidence="21">
    <location>
        <begin position="750"/>
        <end position="786"/>
    </location>
</feature>
<evidence type="ECO:0000256" key="3">
    <source>
        <dbReference type="ARBA" id="ARBA00022536"/>
    </source>
</evidence>
<dbReference type="PANTHER" id="PTHR24049">
    <property type="entry name" value="CRUMBS FAMILY MEMBER"/>
    <property type="match status" value="1"/>
</dbReference>
<dbReference type="Pfam" id="PF25024">
    <property type="entry name" value="EGF_TEN"/>
    <property type="match status" value="1"/>
</dbReference>
<comment type="function">
    <text evidence="17">Putative Notch ligand involved in the mediation of Notch signaling.</text>
</comment>
<dbReference type="GO" id="GO:0016020">
    <property type="term" value="C:membrane"/>
    <property type="evidence" value="ECO:0007669"/>
    <property type="project" value="UniProtKB-SubCell"/>
</dbReference>
<dbReference type="PROSITE" id="PS01186">
    <property type="entry name" value="EGF_2"/>
    <property type="match status" value="11"/>
</dbReference>
<dbReference type="Proteomes" id="UP001186944">
    <property type="component" value="Unassembled WGS sequence"/>
</dbReference>
<dbReference type="Pfam" id="PF00008">
    <property type="entry name" value="EGF"/>
    <property type="match status" value="6"/>
</dbReference>
<dbReference type="Pfam" id="PF21700">
    <property type="entry name" value="EGF_DL_JAG"/>
    <property type="match status" value="2"/>
</dbReference>
<dbReference type="InterPro" id="IPR051022">
    <property type="entry name" value="Notch_Cell-Fate_Det"/>
</dbReference>
<dbReference type="PROSITE" id="PS50026">
    <property type="entry name" value="EGF_3"/>
    <property type="match status" value="13"/>
</dbReference>
<dbReference type="SMART" id="SM00214">
    <property type="entry name" value="VWC"/>
    <property type="match status" value="1"/>
</dbReference>
<comment type="caution">
    <text evidence="23">The sequence shown here is derived from an EMBL/GenBank/DDBJ whole genome shotgun (WGS) entry which is preliminary data.</text>
</comment>
<feature type="domain" description="EGF-like" evidence="21">
    <location>
        <begin position="355"/>
        <end position="391"/>
    </location>
</feature>
<dbReference type="Gene3D" id="2.60.40.3510">
    <property type="match status" value="1"/>
</dbReference>
<dbReference type="GO" id="GO:0030182">
    <property type="term" value="P:neuron differentiation"/>
    <property type="evidence" value="ECO:0007669"/>
    <property type="project" value="UniProtKB-ARBA"/>
</dbReference>
<feature type="disulfide bond" evidence="15">
    <location>
        <begin position="538"/>
        <end position="547"/>
    </location>
</feature>
<dbReference type="GO" id="GO:0005509">
    <property type="term" value="F:calcium ion binding"/>
    <property type="evidence" value="ECO:0007669"/>
    <property type="project" value="InterPro"/>
</dbReference>
<dbReference type="FunFam" id="2.10.25.10:FF:000122">
    <property type="entry name" value="Protein crumbs homolog 2"/>
    <property type="match status" value="1"/>
</dbReference>
<evidence type="ECO:0000313" key="24">
    <source>
        <dbReference type="Proteomes" id="UP001186944"/>
    </source>
</evidence>
<evidence type="ECO:0000256" key="15">
    <source>
        <dbReference type="PROSITE-ProRule" id="PRU00076"/>
    </source>
</evidence>
<feature type="domain" description="EGF-like" evidence="21">
    <location>
        <begin position="626"/>
        <end position="662"/>
    </location>
</feature>
<feature type="disulfide bond" evidence="15">
    <location>
        <begin position="729"/>
        <end position="738"/>
    </location>
</feature>
<feature type="disulfide bond" evidence="15">
    <location>
        <begin position="435"/>
        <end position="445"/>
    </location>
</feature>
<feature type="disulfide bond" evidence="15">
    <location>
        <begin position="419"/>
        <end position="428"/>
    </location>
</feature>
<dbReference type="GO" id="GO:0007219">
    <property type="term" value="P:Notch signaling pathway"/>
    <property type="evidence" value="ECO:0007669"/>
    <property type="project" value="UniProtKB-KW"/>
</dbReference>
<feature type="disulfide bond" evidence="15">
    <location>
        <begin position="305"/>
        <end position="314"/>
    </location>
</feature>
<name>A0AA88XXN1_PINIB</name>
<dbReference type="InterPro" id="IPR009030">
    <property type="entry name" value="Growth_fac_rcpt_cys_sf"/>
</dbReference>
<dbReference type="PRINTS" id="PR00010">
    <property type="entry name" value="EGFBLOOD"/>
</dbReference>
<dbReference type="FunFam" id="2.10.25.10:FF:000018">
    <property type="entry name" value="Delta-like 1"/>
    <property type="match status" value="1"/>
</dbReference>
<evidence type="ECO:0000256" key="11">
    <source>
        <dbReference type="ARBA" id="ARBA00022989"/>
    </source>
</evidence>
<reference evidence="23" key="1">
    <citation type="submission" date="2019-08" db="EMBL/GenBank/DDBJ databases">
        <title>The improved chromosome-level genome for the pearl oyster Pinctada fucata martensii using PacBio sequencing and Hi-C.</title>
        <authorList>
            <person name="Zheng Z."/>
        </authorList>
    </citation>
    <scope>NUCLEOTIDE SEQUENCE</scope>
    <source>
        <strain evidence="23">ZZ-2019</strain>
        <tissue evidence="23">Adductor muscle</tissue>
    </source>
</reference>
<keyword evidence="7" id="KW-0221">Differentiation</keyword>
<dbReference type="GO" id="GO:0005112">
    <property type="term" value="F:Notch binding"/>
    <property type="evidence" value="ECO:0007669"/>
    <property type="project" value="InterPro"/>
</dbReference>
<feature type="disulfide bond" evidence="15">
    <location>
        <begin position="614"/>
        <end position="623"/>
    </location>
</feature>
<dbReference type="SMART" id="SM00215">
    <property type="entry name" value="VWC_out"/>
    <property type="match status" value="1"/>
</dbReference>
<dbReference type="GO" id="GO:0048732">
    <property type="term" value="P:gland development"/>
    <property type="evidence" value="ECO:0007669"/>
    <property type="project" value="UniProtKB-ARBA"/>
</dbReference>
<evidence type="ECO:0000256" key="20">
    <source>
        <dbReference type="SAM" id="SignalP"/>
    </source>
</evidence>
<feature type="disulfide bond" evidence="15">
    <location>
        <begin position="691"/>
        <end position="700"/>
    </location>
</feature>
<feature type="transmembrane region" description="Helical" evidence="19">
    <location>
        <begin position="1023"/>
        <end position="1048"/>
    </location>
</feature>
<dbReference type="GO" id="GO:0035239">
    <property type="term" value="P:tube morphogenesis"/>
    <property type="evidence" value="ECO:0007669"/>
    <property type="project" value="UniProtKB-ARBA"/>
</dbReference>
<dbReference type="FunFam" id="2.10.25.10:FF:000146">
    <property type="entry name" value="Putative neurogenic locus notch"/>
    <property type="match status" value="1"/>
</dbReference>
<dbReference type="InterPro" id="IPR018097">
    <property type="entry name" value="EGF_Ca-bd_CS"/>
</dbReference>
<evidence type="ECO:0000256" key="1">
    <source>
        <dbReference type="ARBA" id="ARBA00004479"/>
    </source>
</evidence>
<dbReference type="InterPro" id="IPR056986">
    <property type="entry name" value="JAG1_1/2_dom"/>
</dbReference>
<feature type="domain" description="DSL" evidence="22">
    <location>
        <begin position="167"/>
        <end position="211"/>
    </location>
</feature>
<dbReference type="SMART" id="SM00179">
    <property type="entry name" value="EGF_CA"/>
    <property type="match status" value="13"/>
</dbReference>
<evidence type="ECO:0000256" key="13">
    <source>
        <dbReference type="ARBA" id="ARBA00023157"/>
    </source>
</evidence>
<dbReference type="FunFam" id="2.10.25.10:FF:000117">
    <property type="entry name" value="Delta-like protein"/>
    <property type="match status" value="1"/>
</dbReference>
<feature type="domain" description="EGF-like" evidence="21">
    <location>
        <begin position="588"/>
        <end position="624"/>
    </location>
</feature>
<dbReference type="InterPro" id="IPR026219">
    <property type="entry name" value="Jagged/Serrate"/>
</dbReference>
<sequence>MFFLCICAFLSLINFSVSSGYFEIQITAIQNPRGEISTGECCDGLRDSSGNCTEPCETFFRVCLKEYQNFVSFEGTCTFGNVTTPVLGGNTFSYPLENTRTRLKLPFDFAWTRSYTLILEAWDRDTMAYGGRMIERAARSGVILPGQDWHTITHNGPTASLIYRIRVVCDLHYYNTTCTKFCRPRDDHFGHFSCDDNGDKVCMQGWMGTDCQKAICRTGCSHGSCDQPGECRCSYGWQGVLCDQCIPYPGCKHGSCNGSPWQCFCDVNWGGILCDKDLNFCGRHHPCQNEGICKNTAPDQYECTCLEGYSGTNCEIAEHACTSSPCYNGATCIDISGGYICSCAPGWTGPNCRGNINECSSSPCLHSGTCLDDVNKYRCICPPGWNGAHCQLDSDECSGSPCINAYSCEDLVGDYVCHCQTGWTGKNCDFNINDCHHQCQNKAQCVDLVNSYHCACLPGYTGRHCETEICECCSNPCQNGATCRDQIAGYSCECTAGYTGFNCQSNETSGGVHLISSNVCGKHGMCISKPGGSFTCACDLGFKGIYCHENINDCASSPCQNGGTCIDGINSYQCICKDGWEGALCNINKDECSPNPCRNGGVCTDLVADYMCECINGWKGKTCTLRNSQCSSTTCLNGGVCTDLGDVFTCRCPDRYEGSTCQLPAVRACDSSPCKHGATCVNSGDSFTCICKEGYEGPLCESDINDCNPFPCYNGGHCIDGLNWYLCDCAKGFAGPDCRVSKYYNEVIVNINECASSPCTYGSTCIDGIGEYKCICPPGRTGDQCQEVEGQSPSPMSCVFNRRIYPDQTTWEHECNMCTCSNGVVKCSKIWCGPKNCLSHPNVSEPIVKCTEDQTCVVQTDENCFTPPCLPWGQCKGMDKITDPAPHNLDTQCLPNQAQLSNNCAKISLIFDKSKMPVGITVEFVCDSLRKFPILRELSHIKQVYILCAVQTHNLDTVEVLVFTLDMIDRESGKLDPVLRKAVDNLTNVISHKKSNSSALSAVIEVELEISPVQYKTTLGATLLIPIVCSVIGFLGIISIAILILFHFRRKREIERQKVQAQYLEQKTNNENEENIRRYRNPLYTDKGGGTRKTSITEDIDSDKFENLEKSPHRLLTGRSDSPNDSNDWKDSSPPQKAKKKDINIEISRSRARVRAAERARMERELMEISLAVGADVGSEHEVMV</sequence>
<dbReference type="InterPro" id="IPR011651">
    <property type="entry name" value="Notch_ligand_N"/>
</dbReference>
<comment type="caution">
    <text evidence="15">Lacks conserved residue(s) required for the propagation of feature annotation.</text>
</comment>
<protein>
    <recommendedName>
        <fullName evidence="17">Delta-like protein</fullName>
    </recommendedName>
</protein>
<feature type="domain" description="EGF-like" evidence="21">
    <location>
        <begin position="393"/>
        <end position="429"/>
    </location>
</feature>
<feature type="domain" description="EGF-like" evidence="21">
    <location>
        <begin position="317"/>
        <end position="353"/>
    </location>
</feature>
<feature type="disulfide bond" evidence="15">
    <location>
        <begin position="381"/>
        <end position="390"/>
    </location>
</feature>
<dbReference type="SUPFAM" id="SSF57196">
    <property type="entry name" value="EGF/Laminin"/>
    <property type="match status" value="5"/>
</dbReference>
<accession>A0AA88XXN1</accession>
<keyword evidence="13 15" id="KW-1015">Disulfide bond</keyword>
<keyword evidence="11 17" id="KW-1133">Transmembrane helix</keyword>
<dbReference type="SUPFAM" id="SSF57184">
    <property type="entry name" value="Growth factor receptor domain"/>
    <property type="match status" value="3"/>
</dbReference>
<feature type="disulfide bond" evidence="15">
    <location>
        <begin position="576"/>
        <end position="585"/>
    </location>
</feature>
<dbReference type="GO" id="GO:0048468">
    <property type="term" value="P:cell development"/>
    <property type="evidence" value="ECO:0007669"/>
    <property type="project" value="UniProtKB-ARBA"/>
</dbReference>
<evidence type="ECO:0000256" key="16">
    <source>
        <dbReference type="PROSITE-ProRule" id="PRU00377"/>
    </source>
</evidence>
<keyword evidence="4 17" id="KW-0812">Transmembrane</keyword>
<feature type="domain" description="EGF-like" evidence="21">
    <location>
        <begin position="665"/>
        <end position="701"/>
    </location>
</feature>
<dbReference type="InterPro" id="IPR001881">
    <property type="entry name" value="EGF-like_Ca-bd_dom"/>
</dbReference>
<dbReference type="PROSITE" id="PS51051">
    <property type="entry name" value="DSL"/>
    <property type="match status" value="1"/>
</dbReference>
<dbReference type="FunFam" id="2.10.25.10:FF:000143">
    <property type="entry name" value="Protein crumbs 1"/>
    <property type="match status" value="1"/>
</dbReference>
<feature type="disulfide bond" evidence="15">
    <location>
        <begin position="652"/>
        <end position="661"/>
    </location>
</feature>
<keyword evidence="5 17" id="KW-0732">Signal</keyword>
<dbReference type="InterPro" id="IPR001774">
    <property type="entry name" value="DSL"/>
</dbReference>
<dbReference type="Pfam" id="PF23575">
    <property type="entry name" value="JAG1"/>
    <property type="match status" value="1"/>
</dbReference>
<dbReference type="EMBL" id="VSWD01000009">
    <property type="protein sequence ID" value="KAK3092241.1"/>
    <property type="molecule type" value="Genomic_DNA"/>
</dbReference>
<feature type="domain" description="EGF-like" evidence="21">
    <location>
        <begin position="703"/>
        <end position="739"/>
    </location>
</feature>
<dbReference type="FunFam" id="2.10.25.10:FF:000431">
    <property type="entry name" value="Delta-like protein"/>
    <property type="match status" value="1"/>
</dbReference>
<keyword evidence="10" id="KW-0914">Notch signaling pathway</keyword>
<gene>
    <name evidence="23" type="ORF">FSP39_000187</name>
</gene>